<evidence type="ECO:0000313" key="13">
    <source>
        <dbReference type="Proteomes" id="UP000199517"/>
    </source>
</evidence>
<comment type="subcellular location">
    <subcellularLocation>
        <location evidence="2">Cell inner membrane</location>
        <topology evidence="2">Multi-pass membrane protein</topology>
    </subcellularLocation>
</comment>
<dbReference type="GO" id="GO:0042168">
    <property type="term" value="P:heme metabolic process"/>
    <property type="evidence" value="ECO:0007669"/>
    <property type="project" value="InterPro"/>
</dbReference>
<sequence length="425" mass="46380">MRAALWFLALFGVAVAAALFAGNNQGTVTLFWPPYRVDLSLNFVLLLLIGGFATVYAALRALSALLELPGQARRWRVQQKERAMHAALLDALSQLLAGRFLRSRKAAMAALAQETALEAAGEAVPHGRQLRTLSHLVAAESSHALQDRATREAHLRNALDNIPARAPVSELELREGAQLRAARWSLDERDAATALEHLAALPQGAARRTLALRARLKATRLSHQTQEALETARLLGKHRAFSPAAAQSIVRGLAIELLNGAHDPVQLQQAWMSLEPAERAMPELAIHAAQRLTALGGDHGQVRTWLLPAWERMVGGTDPLSDAQALKLVRALESNLDALDPAWLARIEAAQQANPRDARLQYLSGMACLRRQLWGKAQQLFTQSTLQLDDGTLRCRAWRHLAELAEQRGDAEAAAAAWKHAALAS</sequence>
<evidence type="ECO:0000256" key="5">
    <source>
        <dbReference type="ARBA" id="ARBA00022519"/>
    </source>
</evidence>
<keyword evidence="8 10" id="KW-0472">Membrane</keyword>
<evidence type="ECO:0000256" key="1">
    <source>
        <dbReference type="ARBA" id="ARBA00002962"/>
    </source>
</evidence>
<evidence type="ECO:0000256" key="8">
    <source>
        <dbReference type="ARBA" id="ARBA00023136"/>
    </source>
</evidence>
<dbReference type="InterPro" id="IPR011990">
    <property type="entry name" value="TPR-like_helical_dom_sf"/>
</dbReference>
<evidence type="ECO:0000256" key="9">
    <source>
        <dbReference type="ARBA" id="ARBA00023244"/>
    </source>
</evidence>
<dbReference type="EMBL" id="FOMQ01000018">
    <property type="protein sequence ID" value="SFE18811.1"/>
    <property type="molecule type" value="Genomic_DNA"/>
</dbReference>
<evidence type="ECO:0000256" key="7">
    <source>
        <dbReference type="ARBA" id="ARBA00022989"/>
    </source>
</evidence>
<organism evidence="12 13">
    <name type="scientific">Paracidovorax konjaci</name>
    <dbReference type="NCBI Taxonomy" id="32040"/>
    <lineage>
        <taxon>Bacteria</taxon>
        <taxon>Pseudomonadati</taxon>
        <taxon>Pseudomonadota</taxon>
        <taxon>Betaproteobacteria</taxon>
        <taxon>Burkholderiales</taxon>
        <taxon>Comamonadaceae</taxon>
        <taxon>Paracidovorax</taxon>
    </lineage>
</organism>
<keyword evidence="6 10" id="KW-0812">Transmembrane</keyword>
<feature type="transmembrane region" description="Helical" evidence="10">
    <location>
        <begin position="40"/>
        <end position="62"/>
    </location>
</feature>
<evidence type="ECO:0000259" key="11">
    <source>
        <dbReference type="Pfam" id="PF07219"/>
    </source>
</evidence>
<dbReference type="NCBIfam" id="TIGR00540">
    <property type="entry name" value="TPR_hemY_coli"/>
    <property type="match status" value="1"/>
</dbReference>
<protein>
    <submittedName>
        <fullName evidence="12">HemY protein</fullName>
    </submittedName>
</protein>
<evidence type="ECO:0000256" key="4">
    <source>
        <dbReference type="ARBA" id="ARBA00022475"/>
    </source>
</evidence>
<dbReference type="InterPro" id="IPR005254">
    <property type="entry name" value="Heme_biosyn_assoc_TPR_pro"/>
</dbReference>
<proteinExistence type="predicted"/>
<gene>
    <name evidence="12" type="ORF">SAMN04489710_1186</name>
</gene>
<keyword evidence="4" id="KW-1003">Cell membrane</keyword>
<keyword evidence="9" id="KW-0627">Porphyrin biosynthesis</keyword>
<dbReference type="RefSeq" id="WP_092956602.1">
    <property type="nucleotide sequence ID" value="NZ_FOMQ01000018.1"/>
</dbReference>
<reference evidence="13" key="1">
    <citation type="submission" date="2016-10" db="EMBL/GenBank/DDBJ databases">
        <authorList>
            <person name="Varghese N."/>
            <person name="Submissions S."/>
        </authorList>
    </citation>
    <scope>NUCLEOTIDE SEQUENCE [LARGE SCALE GENOMIC DNA]</scope>
    <source>
        <strain evidence="13">DSM 7481</strain>
    </source>
</reference>
<name>A0A1I1YH12_9BURK</name>
<dbReference type="Gene3D" id="1.25.40.10">
    <property type="entry name" value="Tetratricopeptide repeat domain"/>
    <property type="match status" value="1"/>
</dbReference>
<dbReference type="Proteomes" id="UP000199517">
    <property type="component" value="Unassembled WGS sequence"/>
</dbReference>
<dbReference type="GO" id="GO:0006779">
    <property type="term" value="P:porphyrin-containing compound biosynthetic process"/>
    <property type="evidence" value="ECO:0007669"/>
    <property type="project" value="UniProtKB-KW"/>
</dbReference>
<dbReference type="UniPathway" id="UPA00252"/>
<dbReference type="OrthoDB" id="9151794at2"/>
<dbReference type="STRING" id="32040.SAMN04489710_1186"/>
<evidence type="ECO:0000256" key="2">
    <source>
        <dbReference type="ARBA" id="ARBA00004429"/>
    </source>
</evidence>
<dbReference type="AlphaFoldDB" id="A0A1I1YH12"/>
<evidence type="ECO:0000256" key="3">
    <source>
        <dbReference type="ARBA" id="ARBA00004744"/>
    </source>
</evidence>
<keyword evidence="13" id="KW-1185">Reference proteome</keyword>
<keyword evidence="7 10" id="KW-1133">Transmembrane helix</keyword>
<accession>A0A1I1YH12</accession>
<evidence type="ECO:0000313" key="12">
    <source>
        <dbReference type="EMBL" id="SFE18811.1"/>
    </source>
</evidence>
<keyword evidence="5" id="KW-0997">Cell inner membrane</keyword>
<dbReference type="Pfam" id="PF07219">
    <property type="entry name" value="HemY_N"/>
    <property type="match status" value="1"/>
</dbReference>
<dbReference type="GO" id="GO:0005886">
    <property type="term" value="C:plasma membrane"/>
    <property type="evidence" value="ECO:0007669"/>
    <property type="project" value="UniProtKB-SubCell"/>
</dbReference>
<evidence type="ECO:0000256" key="6">
    <source>
        <dbReference type="ARBA" id="ARBA00022692"/>
    </source>
</evidence>
<comment type="pathway">
    <text evidence="3">Porphyrin-containing compound metabolism; protoheme biosynthesis.</text>
</comment>
<evidence type="ECO:0000256" key="10">
    <source>
        <dbReference type="SAM" id="Phobius"/>
    </source>
</evidence>
<comment type="function">
    <text evidence="1">Involved in a late step of protoheme IX synthesis.</text>
</comment>
<feature type="domain" description="HemY N-terminal" evidence="11">
    <location>
        <begin position="26"/>
        <end position="114"/>
    </location>
</feature>
<dbReference type="InterPro" id="IPR010817">
    <property type="entry name" value="HemY_N"/>
</dbReference>